<evidence type="ECO:0000313" key="2">
    <source>
        <dbReference type="EMBL" id="APU15859.1"/>
    </source>
</evidence>
<gene>
    <name evidence="2" type="ORF">UA74_19170</name>
</gene>
<evidence type="ECO:0000313" key="3">
    <source>
        <dbReference type="Proteomes" id="UP000185511"/>
    </source>
</evidence>
<dbReference type="AlphaFoldDB" id="A0AAC9PSS3"/>
<dbReference type="Proteomes" id="UP000185511">
    <property type="component" value="Chromosome"/>
</dbReference>
<proteinExistence type="predicted"/>
<sequence>MIESVGRRCDGTGLPGSRSTHPLGGALGMPAFRSSSLRRSRFAEPHKLPVDHGLPPGTNGYTTSWGTNAHGELSACPPGSR</sequence>
<keyword evidence="3" id="KW-1185">Reference proteome</keyword>
<dbReference type="EMBL" id="CP016076">
    <property type="protein sequence ID" value="APU15859.1"/>
    <property type="molecule type" value="Genomic_DNA"/>
</dbReference>
<organism evidence="2 3">
    <name type="scientific">Actinoalloteichus fjordicus</name>
    <dbReference type="NCBI Taxonomy" id="1612552"/>
    <lineage>
        <taxon>Bacteria</taxon>
        <taxon>Bacillati</taxon>
        <taxon>Actinomycetota</taxon>
        <taxon>Actinomycetes</taxon>
        <taxon>Pseudonocardiales</taxon>
        <taxon>Pseudonocardiaceae</taxon>
        <taxon>Actinoalloteichus</taxon>
    </lineage>
</organism>
<name>A0AAC9PSS3_9PSEU</name>
<protein>
    <submittedName>
        <fullName evidence="2">Uncharacterized protein</fullName>
    </submittedName>
</protein>
<feature type="region of interest" description="Disordered" evidence="1">
    <location>
        <begin position="1"/>
        <end position="81"/>
    </location>
</feature>
<accession>A0AAC9PSS3</accession>
<feature type="compositionally biased region" description="Basic and acidic residues" evidence="1">
    <location>
        <begin position="1"/>
        <end position="10"/>
    </location>
</feature>
<reference evidence="3" key="1">
    <citation type="submission" date="2016-06" db="EMBL/GenBank/DDBJ databases">
        <title>Complete genome sequence of Actinoalloteichus fjordicus DSM 46855 (=ADI127-17), type strain of the new species Actinoalloteichus fjordicus.</title>
        <authorList>
            <person name="Ruckert C."/>
            <person name="Nouioui I."/>
            <person name="Willmese J."/>
            <person name="van Wezel G."/>
            <person name="Klenk H.-P."/>
            <person name="Kalinowski J."/>
            <person name="Zotchev S.B."/>
        </authorList>
    </citation>
    <scope>NUCLEOTIDE SEQUENCE [LARGE SCALE GENOMIC DNA]</scope>
    <source>
        <strain evidence="3">ADI127-7</strain>
    </source>
</reference>
<feature type="compositionally biased region" description="Basic and acidic residues" evidence="1">
    <location>
        <begin position="41"/>
        <end position="50"/>
    </location>
</feature>
<evidence type="ECO:0000256" key="1">
    <source>
        <dbReference type="SAM" id="MobiDB-lite"/>
    </source>
</evidence>
<dbReference type="KEGG" id="acad:UA74_19170"/>